<evidence type="ECO:0000256" key="3">
    <source>
        <dbReference type="ARBA" id="ARBA00022481"/>
    </source>
</evidence>
<dbReference type="RefSeq" id="WP_161038864.1">
    <property type="nucleotide sequence ID" value="NZ_WWCM01000005.1"/>
</dbReference>
<feature type="coiled-coil region" evidence="11">
    <location>
        <begin position="132"/>
        <end position="166"/>
    </location>
</feature>
<dbReference type="InterPro" id="IPR003122">
    <property type="entry name" value="Tar_rcpt_lig-bd"/>
</dbReference>
<dbReference type="InterPro" id="IPR004089">
    <property type="entry name" value="MCPsignal_dom"/>
</dbReference>
<gene>
    <name evidence="15" type="ORF">GTP27_09055</name>
</gene>
<evidence type="ECO:0000313" key="16">
    <source>
        <dbReference type="Proteomes" id="UP000478090"/>
    </source>
</evidence>
<dbReference type="PRINTS" id="PR00260">
    <property type="entry name" value="CHEMTRNSDUCR"/>
</dbReference>
<evidence type="ECO:0000256" key="11">
    <source>
        <dbReference type="SAM" id="Coils"/>
    </source>
</evidence>
<evidence type="ECO:0000256" key="13">
    <source>
        <dbReference type="SAM" id="Phobius"/>
    </source>
</evidence>
<evidence type="ECO:0000256" key="12">
    <source>
        <dbReference type="SAM" id="MobiDB-lite"/>
    </source>
</evidence>
<comment type="caution">
    <text evidence="15">The sequence shown here is derived from an EMBL/GenBank/DDBJ whole genome shotgun (WGS) entry which is preliminary data.</text>
</comment>
<comment type="similarity">
    <text evidence="9">Belongs to the methyl-accepting chemotaxis (MCP) protein family.</text>
</comment>
<keyword evidence="6 13" id="KW-1133">Transmembrane helix</keyword>
<evidence type="ECO:0000259" key="14">
    <source>
        <dbReference type="PROSITE" id="PS50111"/>
    </source>
</evidence>
<evidence type="ECO:0000256" key="4">
    <source>
        <dbReference type="ARBA" id="ARBA00022519"/>
    </source>
</evidence>
<dbReference type="InterPro" id="IPR004090">
    <property type="entry name" value="Chemotax_Me-accpt_rcpt"/>
</dbReference>
<keyword evidence="5 13" id="KW-0812">Transmembrane</keyword>
<dbReference type="EMBL" id="WWCM01000005">
    <property type="protein sequence ID" value="MYM39478.1"/>
    <property type="molecule type" value="Genomic_DNA"/>
</dbReference>
<dbReference type="CDD" id="cd11386">
    <property type="entry name" value="MCP_signal"/>
    <property type="match status" value="1"/>
</dbReference>
<feature type="transmembrane region" description="Helical" evidence="13">
    <location>
        <begin position="188"/>
        <end position="207"/>
    </location>
</feature>
<keyword evidence="11" id="KW-0175">Coiled coil</keyword>
<dbReference type="PANTHER" id="PTHR43531:SF14">
    <property type="entry name" value="METHYL-ACCEPTING CHEMOTAXIS PROTEIN I-RELATED"/>
    <property type="match status" value="1"/>
</dbReference>
<accession>A0ABW9VIP5</accession>
<organism evidence="15 16">
    <name type="scientific">Duganella qianjiadongensis</name>
    <dbReference type="NCBI Taxonomy" id="2692176"/>
    <lineage>
        <taxon>Bacteria</taxon>
        <taxon>Pseudomonadati</taxon>
        <taxon>Pseudomonadota</taxon>
        <taxon>Betaproteobacteria</taxon>
        <taxon>Burkholderiales</taxon>
        <taxon>Oxalobacteraceae</taxon>
        <taxon>Telluria group</taxon>
        <taxon>Duganella</taxon>
    </lineage>
</organism>
<sequence length="549" mass="58411">MRLSLQARINAMTAVTVVLAVALGLLGLRGMGSANQGLETVYEDRTVALEQVSRIDSLLLTSRLALAASFEHPQAARIGKEIETVNANAKAIDATWGEYVATYLTPDEKILADRFAANYRSLHNEVLQEMVQALLAGQMDQAMRKRDELERRVPALTADLAALRKLQVDVAKIEFDKAVQNYQEMRNLMLATIIVGVIAMAAGGWIMGRNLYRALGGEPEYAASIVRAIAAGDLSIPVTTAERDENSLLFCMRQMKEHLARSVGEIRRSTDTIALASGEIASGNLDLSSRTERQASSLEETASSMEELTSTVNHNGTHARHANQLAQAAAEVAQRGGGVVAQVVDTMGAIDASSRKIADIIGVIDSIAFQTNILALNAAVEAARAGEQGRGFAVVATEVRELAQRSAAAAREIKDLISNSVQQVGVGSALVSEAGSTMREIVDSVQRVTDIMRDITAAGAEQEMGIGQINQAIGEMDGVTQQNAALVEQAAAAAQALREQSVLLARTVSVFKIDQHAGPAAMPAANLPSPGVQTPALARPHATRQRLLA</sequence>
<evidence type="ECO:0000256" key="8">
    <source>
        <dbReference type="ARBA" id="ARBA00023224"/>
    </source>
</evidence>
<dbReference type="Gene3D" id="1.10.287.950">
    <property type="entry name" value="Methyl-accepting chemotaxis protein"/>
    <property type="match status" value="1"/>
</dbReference>
<dbReference type="Pfam" id="PF00015">
    <property type="entry name" value="MCPsignal"/>
    <property type="match status" value="1"/>
</dbReference>
<dbReference type="Proteomes" id="UP000478090">
    <property type="component" value="Unassembled WGS sequence"/>
</dbReference>
<feature type="domain" description="Methyl-accepting transducer" evidence="14">
    <location>
        <begin position="269"/>
        <end position="498"/>
    </location>
</feature>
<evidence type="ECO:0000256" key="7">
    <source>
        <dbReference type="ARBA" id="ARBA00023136"/>
    </source>
</evidence>
<keyword evidence="7 13" id="KW-0472">Membrane</keyword>
<dbReference type="InterPro" id="IPR051310">
    <property type="entry name" value="MCP_chemotaxis"/>
</dbReference>
<keyword evidence="4" id="KW-0997">Cell inner membrane</keyword>
<evidence type="ECO:0000256" key="1">
    <source>
        <dbReference type="ARBA" id="ARBA00004429"/>
    </source>
</evidence>
<evidence type="ECO:0000256" key="6">
    <source>
        <dbReference type="ARBA" id="ARBA00022989"/>
    </source>
</evidence>
<keyword evidence="8 10" id="KW-0807">Transducer</keyword>
<keyword evidence="16" id="KW-1185">Reference proteome</keyword>
<dbReference type="PANTHER" id="PTHR43531">
    <property type="entry name" value="PROTEIN ICFG"/>
    <property type="match status" value="1"/>
</dbReference>
<evidence type="ECO:0000256" key="2">
    <source>
        <dbReference type="ARBA" id="ARBA00022475"/>
    </source>
</evidence>
<protein>
    <submittedName>
        <fullName evidence="15">Methyl-accepting chemotaxis protein</fullName>
    </submittedName>
</protein>
<dbReference type="SMART" id="SM00283">
    <property type="entry name" value="MA"/>
    <property type="match status" value="1"/>
</dbReference>
<proteinExistence type="inferred from homology"/>
<name>A0ABW9VIP5_9BURK</name>
<keyword evidence="3" id="KW-0488">Methylation</keyword>
<reference evidence="15 16" key="1">
    <citation type="submission" date="2019-12" db="EMBL/GenBank/DDBJ databases">
        <title>Novel species isolated from a subtropical stream in China.</title>
        <authorList>
            <person name="Lu H."/>
        </authorList>
    </citation>
    <scope>NUCLEOTIDE SEQUENCE [LARGE SCALE GENOMIC DNA]</scope>
    <source>
        <strain evidence="15 16">CY13W</strain>
    </source>
</reference>
<keyword evidence="2" id="KW-1003">Cell membrane</keyword>
<evidence type="ECO:0000256" key="9">
    <source>
        <dbReference type="ARBA" id="ARBA00029447"/>
    </source>
</evidence>
<dbReference type="SUPFAM" id="SSF58104">
    <property type="entry name" value="Methyl-accepting chemotaxis protein (MCP) signaling domain"/>
    <property type="match status" value="1"/>
</dbReference>
<evidence type="ECO:0000313" key="15">
    <source>
        <dbReference type="EMBL" id="MYM39478.1"/>
    </source>
</evidence>
<evidence type="ECO:0000256" key="5">
    <source>
        <dbReference type="ARBA" id="ARBA00022692"/>
    </source>
</evidence>
<dbReference type="Pfam" id="PF02203">
    <property type="entry name" value="TarH"/>
    <property type="match status" value="1"/>
</dbReference>
<comment type="subcellular location">
    <subcellularLocation>
        <location evidence="1">Cell inner membrane</location>
        <topology evidence="1">Multi-pass membrane protein</topology>
    </subcellularLocation>
</comment>
<feature type="region of interest" description="Disordered" evidence="12">
    <location>
        <begin position="520"/>
        <end position="549"/>
    </location>
</feature>
<dbReference type="PROSITE" id="PS50111">
    <property type="entry name" value="CHEMOTAXIS_TRANSDUC_2"/>
    <property type="match status" value="1"/>
</dbReference>
<evidence type="ECO:0000256" key="10">
    <source>
        <dbReference type="PROSITE-ProRule" id="PRU00284"/>
    </source>
</evidence>